<evidence type="ECO:0000259" key="17">
    <source>
        <dbReference type="PROSITE" id="PS51387"/>
    </source>
</evidence>
<evidence type="ECO:0000256" key="16">
    <source>
        <dbReference type="HAMAP-Rule" id="MF_00037"/>
    </source>
</evidence>
<keyword evidence="7 16" id="KW-0285">Flavoprotein</keyword>
<comment type="function">
    <text evidence="2 16">Cell wall formation.</text>
</comment>
<dbReference type="NCBIfam" id="NF010480">
    <property type="entry name" value="PRK13905.1"/>
    <property type="match status" value="1"/>
</dbReference>
<comment type="catalytic activity">
    <reaction evidence="15 16">
        <text>UDP-N-acetyl-alpha-D-muramate + NADP(+) = UDP-N-acetyl-3-O-(1-carboxyvinyl)-alpha-D-glucosamine + NADPH + H(+)</text>
        <dbReference type="Rhea" id="RHEA:12248"/>
        <dbReference type="ChEBI" id="CHEBI:15378"/>
        <dbReference type="ChEBI" id="CHEBI:57783"/>
        <dbReference type="ChEBI" id="CHEBI:58349"/>
        <dbReference type="ChEBI" id="CHEBI:68483"/>
        <dbReference type="ChEBI" id="CHEBI:70757"/>
        <dbReference type="EC" id="1.3.1.98"/>
    </reaction>
</comment>
<dbReference type="InterPro" id="IPR016166">
    <property type="entry name" value="FAD-bd_PCMH"/>
</dbReference>
<feature type="domain" description="FAD-binding PCMH-type" evidence="17">
    <location>
        <begin position="17"/>
        <end position="180"/>
    </location>
</feature>
<dbReference type="InterPro" id="IPR036635">
    <property type="entry name" value="MurB_C_sf"/>
</dbReference>
<keyword evidence="8 16" id="KW-0274">FAD</keyword>
<evidence type="ECO:0000256" key="3">
    <source>
        <dbReference type="ARBA" id="ARBA00004496"/>
    </source>
</evidence>
<gene>
    <name evidence="16" type="primary">murB</name>
    <name evidence="18" type="ORF">CA840_04880</name>
</gene>
<keyword evidence="12 16" id="KW-0560">Oxidoreductase</keyword>
<dbReference type="UniPathway" id="UPA00219"/>
<dbReference type="InterPro" id="IPR003170">
    <property type="entry name" value="MurB"/>
</dbReference>
<evidence type="ECO:0000256" key="1">
    <source>
        <dbReference type="ARBA" id="ARBA00001974"/>
    </source>
</evidence>
<dbReference type="GO" id="GO:0051301">
    <property type="term" value="P:cell division"/>
    <property type="evidence" value="ECO:0007669"/>
    <property type="project" value="UniProtKB-KW"/>
</dbReference>
<dbReference type="SUPFAM" id="SSF56176">
    <property type="entry name" value="FAD-binding/transporter-associated domain-like"/>
    <property type="match status" value="1"/>
</dbReference>
<evidence type="ECO:0000256" key="6">
    <source>
        <dbReference type="ARBA" id="ARBA00022618"/>
    </source>
</evidence>
<dbReference type="Pfam" id="PF02873">
    <property type="entry name" value="MurB_C"/>
    <property type="match status" value="1"/>
</dbReference>
<feature type="active site" description="Proton donor" evidence="16">
    <location>
        <position position="206"/>
    </location>
</feature>
<comment type="caution">
    <text evidence="18">The sequence shown here is derived from an EMBL/GenBank/DDBJ whole genome shotgun (WGS) entry which is preliminary data.</text>
</comment>
<keyword evidence="9 16" id="KW-0521">NADP</keyword>
<evidence type="ECO:0000256" key="14">
    <source>
        <dbReference type="ARBA" id="ARBA00023316"/>
    </source>
</evidence>
<dbReference type="PANTHER" id="PTHR21071:SF4">
    <property type="entry name" value="UDP-N-ACETYLENOLPYRUVOYLGLUCOSAMINE REDUCTASE"/>
    <property type="match status" value="1"/>
</dbReference>
<dbReference type="EMBL" id="NIRJ01000001">
    <property type="protein sequence ID" value="PHH96712.1"/>
    <property type="molecule type" value="Genomic_DNA"/>
</dbReference>
<evidence type="ECO:0000256" key="10">
    <source>
        <dbReference type="ARBA" id="ARBA00022960"/>
    </source>
</evidence>
<sequence length="281" mass="31766">MKVFENQEMKNYSNMRVGGKAKKLIILENKEDIIEVFNDKENTNIFFLGNGTNVLFTDDYMDKTFVCTKKLNKIENLGNNLVKVETGANLKDLTDFMKDNNYSGIESLFGIPGSIGGLVYMNGGAFGTEIFDKIVSVEVFDENHQIREIKKEDLKVAYRKTEIQDKNWLVLSTTFKFDNGFDATKIKEIKELRESKHPLDKPSLGSTFKNPEGDFAARLISECGLKGTIIGNAQIAEKHPNFVLNLGNATFKDITDILTLVKKSVLEKFGIKLEEEIIIVR</sequence>
<dbReference type="GO" id="GO:0008360">
    <property type="term" value="P:regulation of cell shape"/>
    <property type="evidence" value="ECO:0007669"/>
    <property type="project" value="UniProtKB-KW"/>
</dbReference>
<dbReference type="Gene3D" id="3.30.465.10">
    <property type="match status" value="1"/>
</dbReference>
<evidence type="ECO:0000256" key="8">
    <source>
        <dbReference type="ARBA" id="ARBA00022827"/>
    </source>
</evidence>
<dbReference type="Pfam" id="PF01565">
    <property type="entry name" value="FAD_binding_4"/>
    <property type="match status" value="1"/>
</dbReference>
<evidence type="ECO:0000256" key="12">
    <source>
        <dbReference type="ARBA" id="ARBA00023002"/>
    </source>
</evidence>
<evidence type="ECO:0000256" key="7">
    <source>
        <dbReference type="ARBA" id="ARBA00022630"/>
    </source>
</evidence>
<dbReference type="HAMAP" id="MF_00037">
    <property type="entry name" value="MurB"/>
    <property type="match status" value="1"/>
</dbReference>
<evidence type="ECO:0000313" key="18">
    <source>
        <dbReference type="EMBL" id="PHH96712.1"/>
    </source>
</evidence>
<protein>
    <recommendedName>
        <fullName evidence="16">UDP-N-acetylenolpyruvoylglucosamine reductase</fullName>
        <ecNumber evidence="16">1.3.1.98</ecNumber>
    </recommendedName>
    <alternativeName>
        <fullName evidence="16">UDP-N-acetylmuramate dehydrogenase</fullName>
    </alternativeName>
</protein>
<comment type="similarity">
    <text evidence="16">Belongs to the MurB family.</text>
</comment>
<comment type="pathway">
    <text evidence="4 16">Cell wall biogenesis; peptidoglycan biosynthesis.</text>
</comment>
<dbReference type="Proteomes" id="UP000225199">
    <property type="component" value="Unassembled WGS sequence"/>
</dbReference>
<dbReference type="SUPFAM" id="SSF56194">
    <property type="entry name" value="Uridine diphospho-N-Acetylenolpyruvylglucosamine reductase, MurB, C-terminal domain"/>
    <property type="match status" value="1"/>
</dbReference>
<feature type="active site" evidence="16">
    <location>
        <position position="159"/>
    </location>
</feature>
<comment type="cofactor">
    <cofactor evidence="1 16">
        <name>FAD</name>
        <dbReference type="ChEBI" id="CHEBI:57692"/>
    </cofactor>
</comment>
<keyword evidence="14 16" id="KW-0961">Cell wall biogenesis/degradation</keyword>
<evidence type="ECO:0000256" key="2">
    <source>
        <dbReference type="ARBA" id="ARBA00003921"/>
    </source>
</evidence>
<organism evidence="18 19">
    <name type="scientific">Fusobacterium nucleatum subsp. polymorphum</name>
    <name type="common">Fusobacterium polymorphum</name>
    <dbReference type="NCBI Taxonomy" id="76857"/>
    <lineage>
        <taxon>Bacteria</taxon>
        <taxon>Fusobacteriati</taxon>
        <taxon>Fusobacteriota</taxon>
        <taxon>Fusobacteriia</taxon>
        <taxon>Fusobacteriales</taxon>
        <taxon>Fusobacteriaceae</taxon>
        <taxon>Fusobacterium</taxon>
    </lineage>
</organism>
<evidence type="ECO:0000313" key="19">
    <source>
        <dbReference type="Proteomes" id="UP000225199"/>
    </source>
</evidence>
<evidence type="ECO:0000256" key="5">
    <source>
        <dbReference type="ARBA" id="ARBA00022490"/>
    </source>
</evidence>
<keyword evidence="11 16" id="KW-0573">Peptidoglycan synthesis</keyword>
<dbReference type="PANTHER" id="PTHR21071">
    <property type="entry name" value="UDP-N-ACETYLENOLPYRUVOYLGLUCOSAMINE REDUCTASE"/>
    <property type="match status" value="1"/>
</dbReference>
<feature type="active site" evidence="16">
    <location>
        <position position="276"/>
    </location>
</feature>
<dbReference type="RefSeq" id="WP_098978683.1">
    <property type="nucleotide sequence ID" value="NZ_NIRJ01000001.1"/>
</dbReference>
<dbReference type="NCBIfam" id="TIGR00179">
    <property type="entry name" value="murB"/>
    <property type="match status" value="1"/>
</dbReference>
<dbReference type="Gene3D" id="3.90.78.10">
    <property type="entry name" value="UDP-N-acetylenolpyruvoylglucosamine reductase, C-terminal domain"/>
    <property type="match status" value="1"/>
</dbReference>
<dbReference type="GO" id="GO:0009252">
    <property type="term" value="P:peptidoglycan biosynthetic process"/>
    <property type="evidence" value="ECO:0007669"/>
    <property type="project" value="UniProtKB-UniRule"/>
</dbReference>
<evidence type="ECO:0000256" key="13">
    <source>
        <dbReference type="ARBA" id="ARBA00023306"/>
    </source>
</evidence>
<dbReference type="Gene3D" id="3.30.43.10">
    <property type="entry name" value="Uridine Diphospho-n-acetylenolpyruvylglucosamine Reductase, domain 2"/>
    <property type="match status" value="1"/>
</dbReference>
<evidence type="ECO:0000256" key="9">
    <source>
        <dbReference type="ARBA" id="ARBA00022857"/>
    </source>
</evidence>
<evidence type="ECO:0000256" key="11">
    <source>
        <dbReference type="ARBA" id="ARBA00022984"/>
    </source>
</evidence>
<keyword evidence="13 16" id="KW-0131">Cell cycle</keyword>
<dbReference type="GO" id="GO:0071555">
    <property type="term" value="P:cell wall organization"/>
    <property type="evidence" value="ECO:0007669"/>
    <property type="project" value="UniProtKB-KW"/>
</dbReference>
<dbReference type="InterPro" id="IPR016167">
    <property type="entry name" value="FAD-bd_PCMH_sub1"/>
</dbReference>
<keyword evidence="5 16" id="KW-0963">Cytoplasm</keyword>
<dbReference type="AlphaFoldDB" id="A0A2C6AXE0"/>
<accession>A0A2C6AXE0</accession>
<dbReference type="InterPro" id="IPR011601">
    <property type="entry name" value="MurB_C"/>
</dbReference>
<dbReference type="EC" id="1.3.1.98" evidence="16"/>
<dbReference type="GO" id="GO:0071949">
    <property type="term" value="F:FAD binding"/>
    <property type="evidence" value="ECO:0007669"/>
    <property type="project" value="InterPro"/>
</dbReference>
<comment type="subcellular location">
    <subcellularLocation>
        <location evidence="3 16">Cytoplasm</location>
    </subcellularLocation>
</comment>
<dbReference type="GO" id="GO:0005829">
    <property type="term" value="C:cytosol"/>
    <property type="evidence" value="ECO:0007669"/>
    <property type="project" value="TreeGrafter"/>
</dbReference>
<keyword evidence="10 16" id="KW-0133">Cell shape</keyword>
<dbReference type="PROSITE" id="PS51387">
    <property type="entry name" value="FAD_PCMH"/>
    <property type="match status" value="1"/>
</dbReference>
<dbReference type="InterPro" id="IPR016169">
    <property type="entry name" value="FAD-bd_PCMH_sub2"/>
</dbReference>
<name>A0A2C6AXE0_FUSNP</name>
<evidence type="ECO:0000256" key="15">
    <source>
        <dbReference type="ARBA" id="ARBA00048914"/>
    </source>
</evidence>
<dbReference type="InterPro" id="IPR036318">
    <property type="entry name" value="FAD-bd_PCMH-like_sf"/>
</dbReference>
<dbReference type="InterPro" id="IPR006094">
    <property type="entry name" value="Oxid_FAD_bind_N"/>
</dbReference>
<proteinExistence type="inferred from homology"/>
<evidence type="ECO:0000256" key="4">
    <source>
        <dbReference type="ARBA" id="ARBA00004752"/>
    </source>
</evidence>
<dbReference type="GO" id="GO:0008762">
    <property type="term" value="F:UDP-N-acetylmuramate dehydrogenase activity"/>
    <property type="evidence" value="ECO:0007669"/>
    <property type="project" value="UniProtKB-UniRule"/>
</dbReference>
<reference evidence="18 19" key="1">
    <citation type="submission" date="2017-06" db="EMBL/GenBank/DDBJ databases">
        <title>Draft genome sequence of Fusobacterium nucleatum subsp. polymorphum KCOM 1002 (=ChDC F175).</title>
        <authorList>
            <person name="Kook J.-K."/>
            <person name="Park S.-N."/>
            <person name="Lim Y.K."/>
            <person name="Roh H."/>
        </authorList>
    </citation>
    <scope>NUCLEOTIDE SEQUENCE [LARGE SCALE GENOMIC DNA]</scope>
    <source>
        <strain evidence="19">KCOM 1002 (ChDC F175)</strain>
    </source>
</reference>
<keyword evidence="6 16" id="KW-0132">Cell division</keyword>